<evidence type="ECO:0000259" key="3">
    <source>
        <dbReference type="SMART" id="SM00014"/>
    </source>
</evidence>
<feature type="transmembrane region" description="Helical" evidence="2">
    <location>
        <begin position="185"/>
        <end position="205"/>
    </location>
</feature>
<feature type="transmembrane region" description="Helical" evidence="2">
    <location>
        <begin position="136"/>
        <end position="155"/>
    </location>
</feature>
<feature type="transmembrane region" description="Helical" evidence="2">
    <location>
        <begin position="103"/>
        <end position="124"/>
    </location>
</feature>
<gene>
    <name evidence="4" type="ORF">PghCCS26_10770</name>
</gene>
<evidence type="ECO:0000313" key="5">
    <source>
        <dbReference type="Proteomes" id="UP001285921"/>
    </source>
</evidence>
<dbReference type="Pfam" id="PF01569">
    <property type="entry name" value="PAP2"/>
    <property type="match status" value="1"/>
</dbReference>
<keyword evidence="2" id="KW-0472">Membrane</keyword>
<organism evidence="4 5">
    <name type="scientific">Paenibacillus glycanilyticus</name>
    <dbReference type="NCBI Taxonomy" id="126569"/>
    <lineage>
        <taxon>Bacteria</taxon>
        <taxon>Bacillati</taxon>
        <taxon>Bacillota</taxon>
        <taxon>Bacilli</taxon>
        <taxon>Bacillales</taxon>
        <taxon>Paenibacillaceae</taxon>
        <taxon>Paenibacillus</taxon>
    </lineage>
</organism>
<feature type="transmembrane region" description="Helical" evidence="2">
    <location>
        <begin position="311"/>
        <end position="327"/>
    </location>
</feature>
<feature type="transmembrane region" description="Helical" evidence="2">
    <location>
        <begin position="365"/>
        <end position="383"/>
    </location>
</feature>
<dbReference type="EMBL" id="BTCL01000003">
    <property type="protein sequence ID" value="GMK43950.1"/>
    <property type="molecule type" value="Genomic_DNA"/>
</dbReference>
<keyword evidence="2" id="KW-0812">Transmembrane</keyword>
<keyword evidence="5" id="KW-1185">Reference proteome</keyword>
<dbReference type="InterPro" id="IPR036938">
    <property type="entry name" value="PAP2/HPO_sf"/>
</dbReference>
<sequence>MSYAGMLVFEKKLSWLLSILTASAGVTTGITLSYWIGYWLGKPFITKYGHRFHMGEEQMERLTIWFEKYGDKLLFIAYFIPGVRHITGYFCGVTRMPFRRYAIYAYSGAVFWVSLFISIGKVLGPKWEAYHSTVNRYLIIFAIASGLLFLLYNLLKKYKYRIISFLLDLVGGGVRHVRSLGKAKYLVLVAFAAFVLSLSLMFGMIQDYVAQEFGKFDEVTYYLILMIIGSGRHDLMANFLQIGSIYLYAPVIALTLIVIRFKGDNKLLEIVFVCWTIAGGVVLNEGLRMVFHRTGPVSSGIPITNTFPSEDTFAAVTVLGFCVFLILRHYSQEIVHVILIAAAALLCLLLGISLIYFNLQYPSDVAAGYVFGGVWASLNVLMLEVRRKLRRSRVSIA</sequence>
<keyword evidence="2" id="KW-1133">Transmembrane helix</keyword>
<dbReference type="InterPro" id="IPR000326">
    <property type="entry name" value="PAP2/HPO"/>
</dbReference>
<proteinExistence type="inferred from homology"/>
<dbReference type="InterPro" id="IPR051311">
    <property type="entry name" value="DedA_domain"/>
</dbReference>
<evidence type="ECO:0000313" key="4">
    <source>
        <dbReference type="EMBL" id="GMK43950.1"/>
    </source>
</evidence>
<dbReference type="InterPro" id="IPR032816">
    <property type="entry name" value="VTT_dom"/>
</dbReference>
<protein>
    <recommendedName>
        <fullName evidence="3">Phosphatidic acid phosphatase type 2/haloperoxidase domain-containing protein</fullName>
    </recommendedName>
</protein>
<feature type="transmembrane region" description="Helical" evidence="2">
    <location>
        <begin position="12"/>
        <end position="36"/>
    </location>
</feature>
<dbReference type="Pfam" id="PF09335">
    <property type="entry name" value="VTT_dom"/>
    <property type="match status" value="1"/>
</dbReference>
<dbReference type="PANTHER" id="PTHR42709">
    <property type="entry name" value="ALKALINE PHOSPHATASE LIKE PROTEIN"/>
    <property type="match status" value="1"/>
</dbReference>
<reference evidence="4 5" key="1">
    <citation type="submission" date="2023-05" db="EMBL/GenBank/DDBJ databases">
        <title>Draft genome of Paenibacillus sp. CCS26.</title>
        <authorList>
            <person name="Akita H."/>
            <person name="Shinto Y."/>
            <person name="Kimura Z."/>
        </authorList>
    </citation>
    <scope>NUCLEOTIDE SEQUENCE [LARGE SCALE GENOMIC DNA]</scope>
    <source>
        <strain evidence="4 5">CCS26</strain>
    </source>
</reference>
<feature type="transmembrane region" description="Helical" evidence="2">
    <location>
        <begin position="334"/>
        <end position="359"/>
    </location>
</feature>
<feature type="transmembrane region" description="Helical" evidence="2">
    <location>
        <begin position="73"/>
        <end position="91"/>
    </location>
</feature>
<name>A0ABQ6NIJ0_9BACL</name>
<dbReference type="SMART" id="SM00014">
    <property type="entry name" value="acidPPc"/>
    <property type="match status" value="1"/>
</dbReference>
<accession>A0ABQ6NIJ0</accession>
<comment type="similarity">
    <text evidence="1">Belongs to the DedA family.</text>
</comment>
<comment type="caution">
    <text evidence="4">The sequence shown here is derived from an EMBL/GenBank/DDBJ whole genome shotgun (WGS) entry which is preliminary data.</text>
</comment>
<evidence type="ECO:0000256" key="1">
    <source>
        <dbReference type="ARBA" id="ARBA00010792"/>
    </source>
</evidence>
<feature type="transmembrane region" description="Helical" evidence="2">
    <location>
        <begin position="239"/>
        <end position="258"/>
    </location>
</feature>
<dbReference type="PANTHER" id="PTHR42709:SF9">
    <property type="entry name" value="ALKALINE PHOSPHATASE LIKE PROTEIN"/>
    <property type="match status" value="1"/>
</dbReference>
<feature type="domain" description="Phosphatidic acid phosphatase type 2/haloperoxidase" evidence="3">
    <location>
        <begin position="270"/>
        <end position="380"/>
    </location>
</feature>
<dbReference type="Gene3D" id="1.20.144.10">
    <property type="entry name" value="Phosphatidic acid phosphatase type 2/haloperoxidase"/>
    <property type="match status" value="1"/>
</dbReference>
<feature type="transmembrane region" description="Helical" evidence="2">
    <location>
        <begin position="270"/>
        <end position="291"/>
    </location>
</feature>
<dbReference type="SUPFAM" id="SSF48317">
    <property type="entry name" value="Acid phosphatase/Vanadium-dependent haloperoxidase"/>
    <property type="match status" value="1"/>
</dbReference>
<dbReference type="Proteomes" id="UP001285921">
    <property type="component" value="Unassembled WGS sequence"/>
</dbReference>
<evidence type="ECO:0000256" key="2">
    <source>
        <dbReference type="SAM" id="Phobius"/>
    </source>
</evidence>